<keyword evidence="1" id="KW-0472">Membrane</keyword>
<reference evidence="2" key="1">
    <citation type="journal article" date="2019" name="Environ. Microbiol.">
        <title>Fungal ecological strategies reflected in gene transcription - a case study of two litter decomposers.</title>
        <authorList>
            <person name="Barbi F."/>
            <person name="Kohler A."/>
            <person name="Barry K."/>
            <person name="Baskaran P."/>
            <person name="Daum C."/>
            <person name="Fauchery L."/>
            <person name="Ihrmark K."/>
            <person name="Kuo A."/>
            <person name="LaButti K."/>
            <person name="Lipzen A."/>
            <person name="Morin E."/>
            <person name="Grigoriev I.V."/>
            <person name="Henrissat B."/>
            <person name="Lindahl B."/>
            <person name="Martin F."/>
        </authorList>
    </citation>
    <scope>NUCLEOTIDE SEQUENCE</scope>
    <source>
        <strain evidence="2">JB14</strain>
    </source>
</reference>
<evidence type="ECO:0000313" key="2">
    <source>
        <dbReference type="EMBL" id="KAE9387061.1"/>
    </source>
</evidence>
<feature type="transmembrane region" description="Helical" evidence="1">
    <location>
        <begin position="12"/>
        <end position="30"/>
    </location>
</feature>
<feature type="non-terminal residue" evidence="2">
    <location>
        <position position="1"/>
    </location>
</feature>
<sequence>SSLGIQEVLLAWFPVILSLLCTATSVSIFLGRKFHADSTLASFPRDKMHTLRRPSHFIGFDQIHHATPPDPAQFLNFPILIAQVDHTEPRKVFPDNI</sequence>
<organism evidence="2 3">
    <name type="scientific">Gymnopus androsaceus JB14</name>
    <dbReference type="NCBI Taxonomy" id="1447944"/>
    <lineage>
        <taxon>Eukaryota</taxon>
        <taxon>Fungi</taxon>
        <taxon>Dikarya</taxon>
        <taxon>Basidiomycota</taxon>
        <taxon>Agaricomycotina</taxon>
        <taxon>Agaricomycetes</taxon>
        <taxon>Agaricomycetidae</taxon>
        <taxon>Agaricales</taxon>
        <taxon>Marasmiineae</taxon>
        <taxon>Omphalotaceae</taxon>
        <taxon>Gymnopus</taxon>
    </lineage>
</organism>
<protein>
    <submittedName>
        <fullName evidence="2">Uncharacterized protein</fullName>
    </submittedName>
</protein>
<dbReference type="EMBL" id="ML769827">
    <property type="protein sequence ID" value="KAE9387061.1"/>
    <property type="molecule type" value="Genomic_DNA"/>
</dbReference>
<gene>
    <name evidence="2" type="ORF">BT96DRAFT_1081592</name>
</gene>
<evidence type="ECO:0000313" key="3">
    <source>
        <dbReference type="Proteomes" id="UP000799118"/>
    </source>
</evidence>
<dbReference type="OrthoDB" id="3350619at2759"/>
<dbReference type="AlphaFoldDB" id="A0A6A4GMU6"/>
<dbReference type="Proteomes" id="UP000799118">
    <property type="component" value="Unassembled WGS sequence"/>
</dbReference>
<keyword evidence="3" id="KW-1185">Reference proteome</keyword>
<keyword evidence="1" id="KW-0812">Transmembrane</keyword>
<proteinExistence type="predicted"/>
<accession>A0A6A4GMU6</accession>
<keyword evidence="1" id="KW-1133">Transmembrane helix</keyword>
<name>A0A6A4GMU6_9AGAR</name>
<evidence type="ECO:0000256" key="1">
    <source>
        <dbReference type="SAM" id="Phobius"/>
    </source>
</evidence>